<protein>
    <submittedName>
        <fullName evidence="1">Uncharacterized protein</fullName>
    </submittedName>
</protein>
<organism evidence="1 2">
    <name type="scientific">Enterococcus diestrammenae</name>
    <dbReference type="NCBI Taxonomy" id="1155073"/>
    <lineage>
        <taxon>Bacteria</taxon>
        <taxon>Bacillati</taxon>
        <taxon>Bacillota</taxon>
        <taxon>Bacilli</taxon>
        <taxon>Lactobacillales</taxon>
        <taxon>Enterococcaceae</taxon>
        <taxon>Enterococcus</taxon>
    </lineage>
</organism>
<comment type="caution">
    <text evidence="1">The sequence shown here is derived from an EMBL/GenBank/DDBJ whole genome shotgun (WGS) entry which is preliminary data.</text>
</comment>
<reference evidence="1" key="1">
    <citation type="submission" date="2016-06" db="EMBL/GenBank/DDBJ databases">
        <authorList>
            <person name="Van Tyne D."/>
        </authorList>
    </citation>
    <scope>NUCLEOTIDE SEQUENCE</scope>
    <source>
        <strain evidence="1">JM9A</strain>
    </source>
</reference>
<keyword evidence="2" id="KW-1185">Reference proteome</keyword>
<dbReference type="Proteomes" id="UP001429357">
    <property type="component" value="Unassembled WGS sequence"/>
</dbReference>
<dbReference type="EMBL" id="MAEI02000001">
    <property type="protein sequence ID" value="MEO1781820.1"/>
    <property type="molecule type" value="Genomic_DNA"/>
</dbReference>
<sequence>MRASELLTAITLPTQGQAYQGLLISRESRQLPCSQIRQTDGQLIFIADNNLPPLPLTKIVIALMTHRSFVLMTYAEELFLPVYGFKETADALIL</sequence>
<dbReference type="RefSeq" id="WP_161868532.1">
    <property type="nucleotide sequence ID" value="NZ_JBMRGR010000002.1"/>
</dbReference>
<gene>
    <name evidence="1" type="ORF">BAU18_001409</name>
</gene>
<name>A0ABV0F193_9ENTE</name>
<evidence type="ECO:0000313" key="1">
    <source>
        <dbReference type="EMBL" id="MEO1781820.1"/>
    </source>
</evidence>
<accession>A0ABV0F193</accession>
<reference evidence="1" key="2">
    <citation type="submission" date="2024-02" db="EMBL/GenBank/DDBJ databases">
        <title>The Genome Sequence of Enterococcus diestrammenae JM9A.</title>
        <authorList>
            <person name="Earl A."/>
            <person name="Manson A."/>
            <person name="Gilmore M."/>
            <person name="Sanders J."/>
            <person name="Shea T."/>
            <person name="Howe W."/>
            <person name="Livny J."/>
            <person name="Cuomo C."/>
            <person name="Neafsey D."/>
            <person name="Birren B."/>
        </authorList>
    </citation>
    <scope>NUCLEOTIDE SEQUENCE</scope>
    <source>
        <strain evidence="1">JM9A</strain>
    </source>
</reference>
<evidence type="ECO:0000313" key="2">
    <source>
        <dbReference type="Proteomes" id="UP001429357"/>
    </source>
</evidence>
<proteinExistence type="predicted"/>